<dbReference type="AlphaFoldDB" id="L0AZ03"/>
<sequence length="1195" mass="133355">MYVDSTSITAKGWYKKGTGYYDPWIWIGGISSIKPTDIDKKNISCDKWTKLNEVFKNHGCSTLGSCPQNLTVTNPTRYQGEPDEETERKKALDQLQAEQKKEKEELAKRIANDDDDLKPQQRSIQQPPISSPTLPDSGQLATELLSPEGSPPAPAAVPSAQPQIQLPHKVTIKLSEKPEGNPHTKEYKGSSSSDKLIKVELTSYPEKGFTQDFLKYTHSPEDNKPFKLAQVLDDRNQTVIRANGDHITSVEAYYWTGNTEKALLVGVTANSGTTYYRNSRNSTWTKHNIKSDGKPTKEELDLLNCEINGVVQIDVTNIPDYDHTETTYCHNDQDTVDKHVKKKVKVSEIPGSSKHLGNYTAYSHTPNPKTHYGINLNTFNISCFTKNDKTITLSGLHLPIMGANKVIVYFCKGEVNVIRSSGKSVNNPLLIYLPNSDQGERWFKKHYSSNEWIPVDQLNGKECFDNAVVDFLDTLESICRPPEVTINIYNRTIGNTYAYGDDFGRWITVNGGEVVGASGFIEYTHTISGSTSYFTLQNVNYTDKPTSGILDITSNKSLKYVDRVSVYYWRPLEDPARKGNPDERGRPLIIKVTAHTPGGPEKSTYYENAGTGTTDNGKWKLWTPLGFPLRPMELENKLELLNCDLNQVVSIDVNKTKGSYCGHRHNVHKKVSVSQVPDPNSQFGRYKAFEHIPNLKAYTGNSGSTHTFHISEFTSGQDKALTGLPTPLIDVSSITVYFCGKDTRSGRGTNPLLIYIDSNDPRITGNKWFQSDDRGMTWKPVDFPPSNDQTYETILDILDNVRNECQPPSVTVDIYHRDLGGHTKYYEYDSGSKRKILVMYVRDNSPGFTEYRHAIAGGIPFTVNEFRYNKPTTEGLESPMYRVTTVSVFYWTALEDTKDDQERNRPLLVKVTTIEPTSKLKKEIYYENKGIDGDLNWVPTSVDTGNLEKKLRLLNCKLNSAVIIDVGKTGNTGYYDACKEEDKKLDNGHASDRMTVNKDPTPGDQSLENYQVYKHALNNGGGKFHIVKFINGNNSRETLKGISPLPILDVDVIKVYFCSEDPTKPLLLYYKTEDTHNWYKSENPSSTTGLWVSAASKLSNTGSTDYRAIIWVLNTINSPCAPAKPTSSTSKDPKADGSQSTPTASAIVAESGLATLGIGAISGISSGTLAGSAATFFGGWKLYNRYKGDPWVRQI</sequence>
<proteinExistence type="predicted"/>
<accession>L0AZ03</accession>
<feature type="region of interest" description="Disordered" evidence="1">
    <location>
        <begin position="110"/>
        <end position="166"/>
    </location>
</feature>
<dbReference type="eggNOG" id="ENOG502TN0G">
    <property type="taxonomic scope" value="Eukaryota"/>
</dbReference>
<dbReference type="KEGG" id="beq:BEWA_029800"/>
<dbReference type="Proteomes" id="UP000031512">
    <property type="component" value="Chromosome 1"/>
</dbReference>
<dbReference type="OrthoDB" id="361062at2759"/>
<reference evidence="2 3" key="1">
    <citation type="journal article" date="2012" name="BMC Genomics">
        <title>Comparative genomic analysis and phylogenetic position of Theileria equi.</title>
        <authorList>
            <person name="Kappmeyer L.S."/>
            <person name="Thiagarajan M."/>
            <person name="Herndon D.R."/>
            <person name="Ramsay J.D."/>
            <person name="Caler E."/>
            <person name="Djikeng A."/>
            <person name="Gillespie J.J."/>
            <person name="Lau A.O."/>
            <person name="Roalson E.H."/>
            <person name="Silva J.C."/>
            <person name="Silva M.G."/>
            <person name="Suarez C.E."/>
            <person name="Ueti M.W."/>
            <person name="Nene V.M."/>
            <person name="Mealey R.H."/>
            <person name="Knowles D.P."/>
            <person name="Brayton K.A."/>
        </authorList>
    </citation>
    <scope>NUCLEOTIDE SEQUENCE [LARGE SCALE GENOMIC DNA]</scope>
    <source>
        <strain evidence="2 3">WA</strain>
    </source>
</reference>
<name>L0AZ03_THEEQ</name>
<organism evidence="2 3">
    <name type="scientific">Theileria equi strain WA</name>
    <dbReference type="NCBI Taxonomy" id="1537102"/>
    <lineage>
        <taxon>Eukaryota</taxon>
        <taxon>Sar</taxon>
        <taxon>Alveolata</taxon>
        <taxon>Apicomplexa</taxon>
        <taxon>Aconoidasida</taxon>
        <taxon>Piroplasmida</taxon>
        <taxon>Theileriidae</taxon>
        <taxon>Theileria</taxon>
    </lineage>
</organism>
<feature type="compositionally biased region" description="Low complexity" evidence="1">
    <location>
        <begin position="156"/>
        <end position="165"/>
    </location>
</feature>
<evidence type="ECO:0000313" key="2">
    <source>
        <dbReference type="EMBL" id="AFZ80129.1"/>
    </source>
</evidence>
<feature type="region of interest" description="Disordered" evidence="1">
    <location>
        <begin position="1122"/>
        <end position="1142"/>
    </location>
</feature>
<protein>
    <submittedName>
        <fullName evidence="2">Uncharacterized protein</fullName>
    </submittedName>
</protein>
<dbReference type="RefSeq" id="XP_004829795.1">
    <property type="nucleotide sequence ID" value="XM_004829738.1"/>
</dbReference>
<dbReference type="GeneID" id="15803787"/>
<evidence type="ECO:0000256" key="1">
    <source>
        <dbReference type="SAM" id="MobiDB-lite"/>
    </source>
</evidence>
<gene>
    <name evidence="2" type="ORF">BEWA_029800</name>
</gene>
<evidence type="ECO:0000313" key="3">
    <source>
        <dbReference type="Proteomes" id="UP000031512"/>
    </source>
</evidence>
<dbReference type="VEuPathDB" id="PiroplasmaDB:BEWA_029800"/>
<keyword evidence="3" id="KW-1185">Reference proteome</keyword>
<dbReference type="STRING" id="1537102.L0AZ03"/>
<feature type="compositionally biased region" description="Low complexity" evidence="1">
    <location>
        <begin position="120"/>
        <end position="132"/>
    </location>
</feature>
<dbReference type="EMBL" id="CP001669">
    <property type="protein sequence ID" value="AFZ80129.1"/>
    <property type="molecule type" value="Genomic_DNA"/>
</dbReference>